<evidence type="ECO:0000313" key="2">
    <source>
        <dbReference type="Proteomes" id="UP000077266"/>
    </source>
</evidence>
<dbReference type="InParanoid" id="A0A165PU96"/>
<keyword evidence="2" id="KW-1185">Reference proteome</keyword>
<reference evidence="1 2" key="1">
    <citation type="journal article" date="2016" name="Mol. Biol. Evol.">
        <title>Comparative Genomics of Early-Diverging Mushroom-Forming Fungi Provides Insights into the Origins of Lignocellulose Decay Capabilities.</title>
        <authorList>
            <person name="Nagy L.G."/>
            <person name="Riley R."/>
            <person name="Tritt A."/>
            <person name="Adam C."/>
            <person name="Daum C."/>
            <person name="Floudas D."/>
            <person name="Sun H."/>
            <person name="Yadav J.S."/>
            <person name="Pangilinan J."/>
            <person name="Larsson K.H."/>
            <person name="Matsuura K."/>
            <person name="Barry K."/>
            <person name="Labutti K."/>
            <person name="Kuo R."/>
            <person name="Ohm R.A."/>
            <person name="Bhattacharya S.S."/>
            <person name="Shirouzu T."/>
            <person name="Yoshinaga Y."/>
            <person name="Martin F.M."/>
            <person name="Grigoriev I.V."/>
            <person name="Hibbett D.S."/>
        </authorList>
    </citation>
    <scope>NUCLEOTIDE SEQUENCE [LARGE SCALE GENOMIC DNA]</scope>
    <source>
        <strain evidence="1 2">HHB12029</strain>
    </source>
</reference>
<name>A0A165PU96_EXIGL</name>
<sequence>MSNPPVSVVWDMLSKAPQLRNLLLEADKAETLTFVPTKVSLPKLETLYLRRSSVAFMSSYTAHLECPKVHYLNCAADQLARIDPFVQQRAHNIKTFVIHEGTVNVEAISTLKLLQKASTVEINGSAVQAGFWDALMAQDEVVLPALTKLRLVKVELDSDDDSLPRFVKSRRAIASAQTTTPATSQQPVAQRLQRVEFVSADALPSWFVAEIQYIMAQDK</sequence>
<gene>
    <name evidence="1" type="ORF">EXIGLDRAFT_744509</name>
</gene>
<evidence type="ECO:0008006" key="3">
    <source>
        <dbReference type="Google" id="ProtNLM"/>
    </source>
</evidence>
<protein>
    <recommendedName>
        <fullName evidence="3">F-box domain-containing protein</fullName>
    </recommendedName>
</protein>
<dbReference type="Proteomes" id="UP000077266">
    <property type="component" value="Unassembled WGS sequence"/>
</dbReference>
<dbReference type="EMBL" id="KV425887">
    <property type="protein sequence ID" value="KZW02676.1"/>
    <property type="molecule type" value="Genomic_DNA"/>
</dbReference>
<dbReference type="OrthoDB" id="3221235at2759"/>
<organism evidence="1 2">
    <name type="scientific">Exidia glandulosa HHB12029</name>
    <dbReference type="NCBI Taxonomy" id="1314781"/>
    <lineage>
        <taxon>Eukaryota</taxon>
        <taxon>Fungi</taxon>
        <taxon>Dikarya</taxon>
        <taxon>Basidiomycota</taxon>
        <taxon>Agaricomycotina</taxon>
        <taxon>Agaricomycetes</taxon>
        <taxon>Auriculariales</taxon>
        <taxon>Exidiaceae</taxon>
        <taxon>Exidia</taxon>
    </lineage>
</organism>
<evidence type="ECO:0000313" key="1">
    <source>
        <dbReference type="EMBL" id="KZW02676.1"/>
    </source>
</evidence>
<proteinExistence type="predicted"/>
<dbReference type="AlphaFoldDB" id="A0A165PU96"/>
<accession>A0A165PU96</accession>